<dbReference type="EMBL" id="JACKSJ010000117">
    <property type="protein sequence ID" value="MCV7171189.1"/>
    <property type="molecule type" value="Genomic_DNA"/>
</dbReference>
<reference evidence="3" key="2">
    <citation type="journal article" date="2022" name="BMC Genomics">
        <title>Comparative genome analysis of mycobacteria focusing on tRNA and non-coding RNA.</title>
        <authorList>
            <person name="Behra P.R.K."/>
            <person name="Pettersson B.M.F."/>
            <person name="Ramesh M."/>
            <person name="Das S."/>
            <person name="Dasgupta S."/>
            <person name="Kirsebom L.A."/>
        </authorList>
    </citation>
    <scope>NUCLEOTIDE SEQUENCE</scope>
    <source>
        <strain evidence="3">DSM 44615</strain>
    </source>
</reference>
<evidence type="ECO:0000256" key="2">
    <source>
        <dbReference type="SAM" id="SignalP"/>
    </source>
</evidence>
<dbReference type="PROSITE" id="PS51318">
    <property type="entry name" value="TAT"/>
    <property type="match status" value="1"/>
</dbReference>
<feature type="region of interest" description="Disordered" evidence="1">
    <location>
        <begin position="140"/>
        <end position="183"/>
    </location>
</feature>
<feature type="chain" id="PRO_5040842472" description="Secreted protein" evidence="2">
    <location>
        <begin position="24"/>
        <end position="183"/>
    </location>
</feature>
<name>A0A9X2YNV6_9MYCO</name>
<feature type="signal peptide" evidence="2">
    <location>
        <begin position="1"/>
        <end position="23"/>
    </location>
</feature>
<feature type="region of interest" description="Disordered" evidence="1">
    <location>
        <begin position="36"/>
        <end position="64"/>
    </location>
</feature>
<evidence type="ECO:0008006" key="5">
    <source>
        <dbReference type="Google" id="ProtNLM"/>
    </source>
</evidence>
<protein>
    <recommendedName>
        <fullName evidence="5">Secreted protein</fullName>
    </recommendedName>
</protein>
<reference evidence="3" key="1">
    <citation type="submission" date="2020-07" db="EMBL/GenBank/DDBJ databases">
        <authorList>
            <person name="Pettersson B.M.F."/>
            <person name="Behra P.R.K."/>
            <person name="Ramesh M."/>
            <person name="Das S."/>
            <person name="Dasgupta S."/>
            <person name="Kirsebom L.A."/>
        </authorList>
    </citation>
    <scope>NUCLEOTIDE SEQUENCE</scope>
    <source>
        <strain evidence="3">DSM 44615</strain>
    </source>
</reference>
<proteinExistence type="predicted"/>
<dbReference type="RefSeq" id="WP_264013370.1">
    <property type="nucleotide sequence ID" value="NZ_JACKSJ010000117.1"/>
</dbReference>
<evidence type="ECO:0000313" key="3">
    <source>
        <dbReference type="EMBL" id="MCV7171189.1"/>
    </source>
</evidence>
<accession>A0A9X2YNV6</accession>
<sequence length="183" mass="18891">MNSLTSSAVRRVVIGGIASGALAAGLLTGVAAQTASAQPADPTVAAEGPKKCTGEDCNKADPAPTMSADQALATIHSEYAQGDGGGQVSKLVDDAMSLRSRGFMPSRANTLALEQALGQRPNQGPLVTALKQTVSYQRKLAAQNSAATQPGSGPTNKAPTWQPPRGDDDRNQFTDGWDINPYN</sequence>
<keyword evidence="4" id="KW-1185">Reference proteome</keyword>
<dbReference type="Proteomes" id="UP001140293">
    <property type="component" value="Unassembled WGS sequence"/>
</dbReference>
<keyword evidence="2" id="KW-0732">Signal</keyword>
<comment type="caution">
    <text evidence="3">The sequence shown here is derived from an EMBL/GenBank/DDBJ whole genome shotgun (WGS) entry which is preliminary data.</text>
</comment>
<evidence type="ECO:0000313" key="4">
    <source>
        <dbReference type="Proteomes" id="UP001140293"/>
    </source>
</evidence>
<organism evidence="3 4">
    <name type="scientific">[Mycobacterium] manitobense</name>
    <dbReference type="NCBI Taxonomy" id="190147"/>
    <lineage>
        <taxon>Bacteria</taxon>
        <taxon>Bacillati</taxon>
        <taxon>Actinomycetota</taxon>
        <taxon>Actinomycetes</taxon>
        <taxon>Mycobacteriales</taxon>
        <taxon>Mycobacteriaceae</taxon>
        <taxon>Mycolicibacterium</taxon>
    </lineage>
</organism>
<dbReference type="AlphaFoldDB" id="A0A9X2YNV6"/>
<feature type="compositionally biased region" description="Polar residues" evidence="1">
    <location>
        <begin position="140"/>
        <end position="159"/>
    </location>
</feature>
<gene>
    <name evidence="3" type="ORF">H7I41_14840</name>
</gene>
<dbReference type="InterPro" id="IPR006311">
    <property type="entry name" value="TAT_signal"/>
</dbReference>
<feature type="compositionally biased region" description="Basic and acidic residues" evidence="1">
    <location>
        <begin position="48"/>
        <end position="59"/>
    </location>
</feature>
<evidence type="ECO:0000256" key="1">
    <source>
        <dbReference type="SAM" id="MobiDB-lite"/>
    </source>
</evidence>